<gene>
    <name evidence="5" type="ORF">OA57_08570</name>
</gene>
<dbReference type="PANTHER" id="PTHR30036">
    <property type="entry name" value="D-XYLOSE-BINDING PERIPLASMIC PROTEIN"/>
    <property type="match status" value="1"/>
</dbReference>
<evidence type="ECO:0000256" key="2">
    <source>
        <dbReference type="ARBA" id="ARBA00007639"/>
    </source>
</evidence>
<evidence type="ECO:0000313" key="5">
    <source>
        <dbReference type="EMBL" id="KGQ70103.1"/>
    </source>
</evidence>
<feature type="domain" description="Periplasmic binding protein" evidence="4">
    <location>
        <begin position="43"/>
        <end position="295"/>
    </location>
</feature>
<dbReference type="GO" id="GO:0030246">
    <property type="term" value="F:carbohydrate binding"/>
    <property type="evidence" value="ECO:0007669"/>
    <property type="project" value="TreeGrafter"/>
</dbReference>
<dbReference type="Proteomes" id="UP000030380">
    <property type="component" value="Unassembled WGS sequence"/>
</dbReference>
<organism evidence="5 6">
    <name type="scientific">Chelonobacter oris</name>
    <dbReference type="NCBI Taxonomy" id="505317"/>
    <lineage>
        <taxon>Bacteria</taxon>
        <taxon>Pseudomonadati</taxon>
        <taxon>Pseudomonadota</taxon>
        <taxon>Gammaproteobacteria</taxon>
        <taxon>Pasteurellales</taxon>
        <taxon>Pasteurellaceae</taxon>
        <taxon>Chelonobacter</taxon>
    </lineage>
</organism>
<dbReference type="EMBL" id="JSUM01000013">
    <property type="protein sequence ID" value="KGQ70103.1"/>
    <property type="molecule type" value="Genomic_DNA"/>
</dbReference>
<feature type="signal peptide" evidence="3">
    <location>
        <begin position="1"/>
        <end position="27"/>
    </location>
</feature>
<evidence type="ECO:0000256" key="3">
    <source>
        <dbReference type="SAM" id="SignalP"/>
    </source>
</evidence>
<name>A0A0A3AL38_9PAST</name>
<evidence type="ECO:0000256" key="1">
    <source>
        <dbReference type="ARBA" id="ARBA00004418"/>
    </source>
</evidence>
<dbReference type="Pfam" id="PF13407">
    <property type="entry name" value="Peripla_BP_4"/>
    <property type="match status" value="1"/>
</dbReference>
<reference evidence="5 6" key="1">
    <citation type="submission" date="2014-11" db="EMBL/GenBank/DDBJ databases">
        <title>Draft genome sequence of Chelonobacter oris 1662T, associated with respiratory disease in Hermann's Tortoises.</title>
        <authorList>
            <person name="Kudirkiene E."/>
            <person name="Hansen M.J."/>
            <person name="Bojesen A.M."/>
        </authorList>
    </citation>
    <scope>NUCLEOTIDE SEQUENCE [LARGE SCALE GENOMIC DNA]</scope>
    <source>
        <strain evidence="5 6">1662</strain>
    </source>
</reference>
<dbReference type="InterPro" id="IPR050555">
    <property type="entry name" value="Bact_Solute-Bind_Prot2"/>
</dbReference>
<dbReference type="AlphaFoldDB" id="A0A0A3AL38"/>
<dbReference type="STRING" id="505317.OA57_08570"/>
<dbReference type="GO" id="GO:0055085">
    <property type="term" value="P:transmembrane transport"/>
    <property type="evidence" value="ECO:0007669"/>
    <property type="project" value="UniProtKB-ARBA"/>
</dbReference>
<dbReference type="SUPFAM" id="SSF53822">
    <property type="entry name" value="Periplasmic binding protein-like I"/>
    <property type="match status" value="1"/>
</dbReference>
<keyword evidence="6" id="KW-1185">Reference proteome</keyword>
<proteinExistence type="inferred from homology"/>
<protein>
    <submittedName>
        <fullName evidence="5">LacI family transcriptional regulator</fullName>
    </submittedName>
</protein>
<comment type="similarity">
    <text evidence="2">Belongs to the bacterial solute-binding protein 2 family.</text>
</comment>
<comment type="caution">
    <text evidence="5">The sequence shown here is derived from an EMBL/GenBank/DDBJ whole genome shotgun (WGS) entry which is preliminary data.</text>
</comment>
<dbReference type="Gene3D" id="3.40.50.2300">
    <property type="match status" value="2"/>
</dbReference>
<dbReference type="PANTHER" id="PTHR30036:SF7">
    <property type="entry name" value="ABC TRANSPORTER PERIPLASMIC-BINDING PROTEIN YPHF"/>
    <property type="match status" value="1"/>
</dbReference>
<feature type="chain" id="PRO_5002008725" evidence="3">
    <location>
        <begin position="28"/>
        <end position="346"/>
    </location>
</feature>
<comment type="subcellular location">
    <subcellularLocation>
        <location evidence="1">Periplasm</location>
    </subcellularLocation>
</comment>
<accession>A0A0A3AL38</accession>
<dbReference type="GO" id="GO:0030288">
    <property type="term" value="C:outer membrane-bounded periplasmic space"/>
    <property type="evidence" value="ECO:0007669"/>
    <property type="project" value="TreeGrafter"/>
</dbReference>
<evidence type="ECO:0000313" key="6">
    <source>
        <dbReference type="Proteomes" id="UP000030380"/>
    </source>
</evidence>
<dbReference type="InterPro" id="IPR028082">
    <property type="entry name" value="Peripla_BP_I"/>
</dbReference>
<dbReference type="OrthoDB" id="250606at2"/>
<keyword evidence="3" id="KW-0732">Signal</keyword>
<evidence type="ECO:0000259" key="4">
    <source>
        <dbReference type="Pfam" id="PF13407"/>
    </source>
</evidence>
<dbReference type="InterPro" id="IPR025997">
    <property type="entry name" value="SBP_2_dom"/>
</dbReference>
<sequence length="346" mass="38702">MELNMKNLFSRVIVSAFLLGAMNMTVANDLADFQSKKFKIAHVRYLSQGDFPEQYLNGVKKQSKLLGLKLDVYDARQDAALQRNQLEQVIMKGYDGIILQHGFTDSLKDLAEVAVENGIKVVAFDVNAEHPSIPQINQDDHEIARLSLLQAIKDNGESWKAAYVYVPGIPPLDRRDEVFTEFKKTYPNIQEIARFGTMNNPIPNQVADQAAAVFRANPDITVAFSPYDEFAKGIKIAVEEAGLSRKIKIYSADISNSDIQTMREPNSAWVATVATNPSIMGEVSVRALAKLLKGDNVDNQITIPPVLITQDMLNKNNIKNIDELIENVTEFRSSNVLLEDWMKSNN</sequence>